<feature type="region of interest" description="Disordered" evidence="1">
    <location>
        <begin position="20"/>
        <end position="82"/>
    </location>
</feature>
<gene>
    <name evidence="2" type="ORF">FSARC_5650</name>
</gene>
<sequence>MGIIHRTHFRRATINQSLPYRSVQGSLGSGGNGSGTYRDRSQDSRFPVRRRRFQNSYLTPSSEEDGQDDSEENINESSEDESCCDVRAGAIKDGILLNDERFQLIRQGLSQQILERFQAFIAIALYSAPPDYQELPGNSPSERTWQTESTCPSETTENYDQEGHDGLVVVSPPRGHFRLKCPFYAANPEKYRCCLVKHDLPTMDNVIKHIKRHHTKPSYCPRCSKVFHTVVQCDQHILKRACKVQDLIKPEGVNRYQRARLTKRDSRQLSNIRRWERIHGTVFPGMESIPSPYLDQGGERVISIARDFWRKEGQGCVSTFLQSQDWLSTGEKHDKDAHIALYKLVLEDLIEEIIHECW</sequence>
<dbReference type="PANTHER" id="PTHR38166:SF1">
    <property type="entry name" value="C2H2-TYPE DOMAIN-CONTAINING PROTEIN"/>
    <property type="match status" value="1"/>
</dbReference>
<dbReference type="EMBL" id="JABEXW010000277">
    <property type="protein sequence ID" value="KAF4966706.1"/>
    <property type="molecule type" value="Genomic_DNA"/>
</dbReference>
<keyword evidence="3" id="KW-1185">Reference proteome</keyword>
<feature type="compositionally biased region" description="Acidic residues" evidence="1">
    <location>
        <begin position="62"/>
        <end position="82"/>
    </location>
</feature>
<comment type="caution">
    <text evidence="2">The sequence shown here is derived from an EMBL/GenBank/DDBJ whole genome shotgun (WGS) entry which is preliminary data.</text>
</comment>
<dbReference type="AlphaFoldDB" id="A0A8H4XA69"/>
<evidence type="ECO:0000313" key="2">
    <source>
        <dbReference type="EMBL" id="KAF4966706.1"/>
    </source>
</evidence>
<feature type="compositionally biased region" description="Polar residues" evidence="1">
    <location>
        <begin position="136"/>
        <end position="158"/>
    </location>
</feature>
<proteinExistence type="predicted"/>
<protein>
    <recommendedName>
        <fullName evidence="4">C2H2-type domain-containing protein</fullName>
    </recommendedName>
</protein>
<dbReference type="Proteomes" id="UP000622797">
    <property type="component" value="Unassembled WGS sequence"/>
</dbReference>
<evidence type="ECO:0000313" key="3">
    <source>
        <dbReference type="Proteomes" id="UP000622797"/>
    </source>
</evidence>
<evidence type="ECO:0000256" key="1">
    <source>
        <dbReference type="SAM" id="MobiDB-lite"/>
    </source>
</evidence>
<dbReference type="PANTHER" id="PTHR38166">
    <property type="entry name" value="C2H2-TYPE DOMAIN-CONTAINING PROTEIN-RELATED"/>
    <property type="match status" value="1"/>
</dbReference>
<reference evidence="2" key="2">
    <citation type="submission" date="2020-05" db="EMBL/GenBank/DDBJ databases">
        <authorList>
            <person name="Kim H.-S."/>
            <person name="Proctor R.H."/>
            <person name="Brown D.W."/>
        </authorList>
    </citation>
    <scope>NUCLEOTIDE SEQUENCE</scope>
    <source>
        <strain evidence="2">NRRL 20472</strain>
    </source>
</reference>
<accession>A0A8H4XA69</accession>
<dbReference type="OrthoDB" id="5241264at2759"/>
<evidence type="ECO:0008006" key="4">
    <source>
        <dbReference type="Google" id="ProtNLM"/>
    </source>
</evidence>
<feature type="region of interest" description="Disordered" evidence="1">
    <location>
        <begin position="136"/>
        <end position="160"/>
    </location>
</feature>
<reference evidence="2" key="1">
    <citation type="journal article" date="2020" name="BMC Genomics">
        <title>Correction to: Identification and distribution of gene clusters required for synthesis of sphingolipid metabolism inhibitors in diverse species of the filamentous fungus Fusarium.</title>
        <authorList>
            <person name="Kim H.S."/>
            <person name="Lohmar J.M."/>
            <person name="Busman M."/>
            <person name="Brown D.W."/>
            <person name="Naumann T.A."/>
            <person name="Divon H.H."/>
            <person name="Lysoe E."/>
            <person name="Uhlig S."/>
            <person name="Proctor R.H."/>
        </authorList>
    </citation>
    <scope>NUCLEOTIDE SEQUENCE</scope>
    <source>
        <strain evidence="2">NRRL 20472</strain>
    </source>
</reference>
<organism evidence="2 3">
    <name type="scientific">Fusarium sarcochroum</name>
    <dbReference type="NCBI Taxonomy" id="1208366"/>
    <lineage>
        <taxon>Eukaryota</taxon>
        <taxon>Fungi</taxon>
        <taxon>Dikarya</taxon>
        <taxon>Ascomycota</taxon>
        <taxon>Pezizomycotina</taxon>
        <taxon>Sordariomycetes</taxon>
        <taxon>Hypocreomycetidae</taxon>
        <taxon>Hypocreales</taxon>
        <taxon>Nectriaceae</taxon>
        <taxon>Fusarium</taxon>
        <taxon>Fusarium lateritium species complex</taxon>
    </lineage>
</organism>
<name>A0A8H4XA69_9HYPO</name>